<dbReference type="GO" id="GO:0000287">
    <property type="term" value="F:magnesium ion binding"/>
    <property type="evidence" value="ECO:0007669"/>
    <property type="project" value="InterPro"/>
</dbReference>
<dbReference type="CDD" id="cd01629">
    <property type="entry name" value="HAD_EP"/>
    <property type="match status" value="1"/>
</dbReference>
<evidence type="ECO:0000256" key="3">
    <source>
        <dbReference type="ARBA" id="ARBA00023167"/>
    </source>
</evidence>
<evidence type="ECO:0000313" key="5">
    <source>
        <dbReference type="Proteomes" id="UP000297762"/>
    </source>
</evidence>
<dbReference type="Pfam" id="PF00702">
    <property type="entry name" value="Hydrolase"/>
    <property type="match status" value="1"/>
</dbReference>
<proteinExistence type="predicted"/>
<comment type="caution">
    <text evidence="4">The sequence shown here is derived from an EMBL/GenBank/DDBJ whole genome shotgun (WGS) entry which is preliminary data.</text>
</comment>
<dbReference type="SFLD" id="SFLDG01129">
    <property type="entry name" value="C1.5:_HAD__Beta-PGM__Phosphata"/>
    <property type="match status" value="1"/>
</dbReference>
<dbReference type="Proteomes" id="UP000297762">
    <property type="component" value="Unassembled WGS sequence"/>
</dbReference>
<keyword evidence="2 4" id="KW-0378">Hydrolase</keyword>
<dbReference type="Gene3D" id="1.10.720.60">
    <property type="match status" value="1"/>
</dbReference>
<dbReference type="NCBIfam" id="TIGR01691">
    <property type="entry name" value="enolase-ppase"/>
    <property type="match status" value="1"/>
</dbReference>
<accession>A0A4R9JX52</accession>
<dbReference type="InterPro" id="IPR023943">
    <property type="entry name" value="Enolase-ppase_E1"/>
</dbReference>
<organism evidence="4 5">
    <name type="scientific">Leptospira sarikeiensis</name>
    <dbReference type="NCBI Taxonomy" id="2484943"/>
    <lineage>
        <taxon>Bacteria</taxon>
        <taxon>Pseudomonadati</taxon>
        <taxon>Spirochaetota</taxon>
        <taxon>Spirochaetia</taxon>
        <taxon>Leptospirales</taxon>
        <taxon>Leptospiraceae</taxon>
        <taxon>Leptospira</taxon>
    </lineage>
</organism>
<dbReference type="GO" id="GO:0019509">
    <property type="term" value="P:L-methionine salvage from methylthioadenosine"/>
    <property type="evidence" value="ECO:0007669"/>
    <property type="project" value="InterPro"/>
</dbReference>
<dbReference type="SFLD" id="SFLDS00003">
    <property type="entry name" value="Haloacid_Dehalogenase"/>
    <property type="match status" value="1"/>
</dbReference>
<dbReference type="PANTHER" id="PTHR20371:SF1">
    <property type="entry name" value="ENOLASE-PHOSPHATASE E1"/>
    <property type="match status" value="1"/>
</dbReference>
<dbReference type="RefSeq" id="WP_135651512.1">
    <property type="nucleotide sequence ID" value="NZ_RQGF01000043.1"/>
</dbReference>
<evidence type="ECO:0000256" key="1">
    <source>
        <dbReference type="ARBA" id="ARBA00022605"/>
    </source>
</evidence>
<dbReference type="AlphaFoldDB" id="A0A4R9JX52"/>
<dbReference type="SFLD" id="SFLDG01133">
    <property type="entry name" value="C1.5.4:_Enolase-phosphatase_Li"/>
    <property type="match status" value="1"/>
</dbReference>
<name>A0A4R9JX52_9LEPT</name>
<sequence length="234" mass="26418">MDYQSTELFLFDIEGTTTPIEFVHKVLFPYSVQNFQTFFSKNSAEPGFAEELIQYSKNETEYKEEVSNSPGSLSEFCKFLVSKDRKLGILKEIQGRIWKIGYESGELKSSIFKDVPAFLERIQKTGKRAAVYSSGSVEAQILIYKYCEAGDLTRFFENYFDTAVGGKREANSYTKIAEKLSIHPSSIVFFTDIKEEAEAATKAGIKPIILSRPGNHPQGEHPFPVIENFDGILS</sequence>
<dbReference type="EMBL" id="RQGF01000043">
    <property type="protein sequence ID" value="TGL57613.1"/>
    <property type="molecule type" value="Genomic_DNA"/>
</dbReference>
<dbReference type="SUPFAM" id="SSF56784">
    <property type="entry name" value="HAD-like"/>
    <property type="match status" value="1"/>
</dbReference>
<dbReference type="GO" id="GO:0043874">
    <property type="term" value="F:acireductone synthase activity"/>
    <property type="evidence" value="ECO:0007669"/>
    <property type="project" value="UniProtKB-EC"/>
</dbReference>
<evidence type="ECO:0000256" key="2">
    <source>
        <dbReference type="ARBA" id="ARBA00022801"/>
    </source>
</evidence>
<keyword evidence="3" id="KW-0486">Methionine biosynthesis</keyword>
<keyword evidence="5" id="KW-1185">Reference proteome</keyword>
<evidence type="ECO:0000313" key="4">
    <source>
        <dbReference type="EMBL" id="TGL57613.1"/>
    </source>
</evidence>
<dbReference type="OrthoDB" id="9797416at2"/>
<protein>
    <submittedName>
        <fullName evidence="4">Acireductone synthase</fullName>
        <ecNumber evidence="4">3.1.3.77</ecNumber>
    </submittedName>
</protein>
<dbReference type="PANTHER" id="PTHR20371">
    <property type="entry name" value="ENOLASE-PHOSPHATASE E1"/>
    <property type="match status" value="1"/>
</dbReference>
<dbReference type="Gene3D" id="3.40.50.1000">
    <property type="entry name" value="HAD superfamily/HAD-like"/>
    <property type="match status" value="1"/>
</dbReference>
<gene>
    <name evidence="4" type="primary">mtnC</name>
    <name evidence="4" type="ORF">EHQ64_19650</name>
</gene>
<reference evidence="4" key="1">
    <citation type="journal article" date="2019" name="PLoS Negl. Trop. Dis.">
        <title>Revisiting the worldwide diversity of Leptospira species in the environment.</title>
        <authorList>
            <person name="Vincent A.T."/>
            <person name="Schiettekatte O."/>
            <person name="Bourhy P."/>
            <person name="Veyrier F.J."/>
            <person name="Picardeau M."/>
        </authorList>
    </citation>
    <scope>NUCLEOTIDE SEQUENCE [LARGE SCALE GENOMIC DNA]</scope>
    <source>
        <strain evidence="4">201702455</strain>
    </source>
</reference>
<dbReference type="InterPro" id="IPR036412">
    <property type="entry name" value="HAD-like_sf"/>
</dbReference>
<keyword evidence="1" id="KW-0028">Amino-acid biosynthesis</keyword>
<dbReference type="EC" id="3.1.3.77" evidence="4"/>
<dbReference type="SFLD" id="SFLDF00044">
    <property type="entry name" value="enolase-phosphatase"/>
    <property type="match status" value="1"/>
</dbReference>
<dbReference type="InterPro" id="IPR023214">
    <property type="entry name" value="HAD_sf"/>
</dbReference>